<name>A0A944CF07_9HYPH</name>
<sequence length="194" mass="21711">MISALVDGVLLLALAVTTFKMVHMYRELKRLGSYHNEYQRIFDQTALALDGIEVSIQELNVRGAQVLNALGSRMDDARELIAEIDGLTREAKRQQSVLKSELKELSKETALREKAARLDPSLHDDLDLFQAPSATAEVLDDSPGSSRKNRFLKDRPVETTSSEQPGPTPTRVHRIDNTLGSPFRSISMHQKDEL</sequence>
<reference evidence="3" key="1">
    <citation type="submission" date="2018-08" db="EMBL/GenBank/DDBJ databases">
        <authorList>
            <person name="Jin W."/>
            <person name="Wang H."/>
            <person name="Yang Y."/>
            <person name="Li M."/>
            <person name="Liu J."/>
        </authorList>
    </citation>
    <scope>NUCLEOTIDE SEQUENCE</scope>
    <source>
        <strain evidence="3">AESS21</strain>
    </source>
</reference>
<evidence type="ECO:0000313" key="3">
    <source>
        <dbReference type="EMBL" id="MBS8260778.1"/>
    </source>
</evidence>
<evidence type="ECO:0000313" key="4">
    <source>
        <dbReference type="Proteomes" id="UP000705379"/>
    </source>
</evidence>
<proteinExistence type="predicted"/>
<feature type="region of interest" description="Disordered" evidence="2">
    <location>
        <begin position="134"/>
        <end position="194"/>
    </location>
</feature>
<dbReference type="EMBL" id="QTKU01000002">
    <property type="protein sequence ID" value="MBS8260778.1"/>
    <property type="molecule type" value="Genomic_DNA"/>
</dbReference>
<dbReference type="Proteomes" id="UP000705379">
    <property type="component" value="Unassembled WGS sequence"/>
</dbReference>
<reference evidence="3" key="2">
    <citation type="journal article" date="2021" name="Microorganisms">
        <title>Bacterial Dimethylsulfoniopropionate Biosynthesis in the East China Sea.</title>
        <authorList>
            <person name="Liu J."/>
            <person name="Zhang Y."/>
            <person name="Liu J."/>
            <person name="Zhong H."/>
            <person name="Williams B.T."/>
            <person name="Zheng Y."/>
            <person name="Curson A.R.J."/>
            <person name="Sun C."/>
            <person name="Sun H."/>
            <person name="Song D."/>
            <person name="Wagner Mackenzie B."/>
            <person name="Bermejo Martinez A."/>
            <person name="Todd J.D."/>
            <person name="Zhang X.H."/>
        </authorList>
    </citation>
    <scope>NUCLEOTIDE SEQUENCE</scope>
    <source>
        <strain evidence="3">AESS21</strain>
    </source>
</reference>
<keyword evidence="1" id="KW-0175">Coiled coil</keyword>
<comment type="caution">
    <text evidence="3">The sequence shown here is derived from an EMBL/GenBank/DDBJ whole genome shotgun (WGS) entry which is preliminary data.</text>
</comment>
<accession>A0A944CF07</accession>
<protein>
    <submittedName>
        <fullName evidence="3">Uncharacterized protein</fullName>
    </submittedName>
</protein>
<evidence type="ECO:0000256" key="1">
    <source>
        <dbReference type="SAM" id="Coils"/>
    </source>
</evidence>
<dbReference type="AlphaFoldDB" id="A0A944CF07"/>
<dbReference type="RefSeq" id="WP_213216252.1">
    <property type="nucleotide sequence ID" value="NZ_QTKU01000002.1"/>
</dbReference>
<feature type="coiled-coil region" evidence="1">
    <location>
        <begin position="77"/>
        <end position="108"/>
    </location>
</feature>
<gene>
    <name evidence="3" type="ORF">DYI23_11150</name>
</gene>
<evidence type="ECO:0000256" key="2">
    <source>
        <dbReference type="SAM" id="MobiDB-lite"/>
    </source>
</evidence>
<organism evidence="3 4">
    <name type="scientific">Roseibium polysiphoniae</name>
    <dbReference type="NCBI Taxonomy" id="2571221"/>
    <lineage>
        <taxon>Bacteria</taxon>
        <taxon>Pseudomonadati</taxon>
        <taxon>Pseudomonadota</taxon>
        <taxon>Alphaproteobacteria</taxon>
        <taxon>Hyphomicrobiales</taxon>
        <taxon>Stappiaceae</taxon>
        <taxon>Roseibium</taxon>
    </lineage>
</organism>